<accession>A0A839GJN5</accession>
<protein>
    <recommendedName>
        <fullName evidence="4">DUF4386 domain-containing protein</fullName>
    </recommendedName>
</protein>
<keyword evidence="1" id="KW-0472">Membrane</keyword>
<feature type="transmembrane region" description="Helical" evidence="1">
    <location>
        <begin position="80"/>
        <end position="106"/>
    </location>
</feature>
<dbReference type="AlphaFoldDB" id="A0A839GJN5"/>
<dbReference type="RefSeq" id="WP_182513328.1">
    <property type="nucleotide sequence ID" value="NZ_JACJIQ010000010.1"/>
</dbReference>
<sequence length="218" mass="24191">MTFYYSKYQKIGQFTCLAVFILGMVYAATTLLGFLSLKSPAEPIGNPYFTIMEVLTILVAPLMAISMVAVHAYASPVDKIYSLAALLFMCLMTGITSSVHFIMLTGSQQAQVAQHADFRFFFSFKWISVAYALDILAWDWFFALSFLLASFLFKSSREEKLLQKVMMISSILSLVGLMGVPLNNMQIRNIGILGYAGIAPFAFLWIGKILGQPKAPVS</sequence>
<evidence type="ECO:0000256" key="1">
    <source>
        <dbReference type="SAM" id="Phobius"/>
    </source>
</evidence>
<keyword evidence="1" id="KW-1133">Transmembrane helix</keyword>
<evidence type="ECO:0008006" key="4">
    <source>
        <dbReference type="Google" id="ProtNLM"/>
    </source>
</evidence>
<feature type="transmembrane region" description="Helical" evidence="1">
    <location>
        <begin position="51"/>
        <end position="73"/>
    </location>
</feature>
<reference evidence="2 3" key="1">
    <citation type="submission" date="2020-08" db="EMBL/GenBank/DDBJ databases">
        <title>Genomic Encyclopedia of Type Strains, Phase IV (KMG-IV): sequencing the most valuable type-strain genomes for metagenomic binning, comparative biology and taxonomic classification.</title>
        <authorList>
            <person name="Goeker M."/>
        </authorList>
    </citation>
    <scope>NUCLEOTIDE SEQUENCE [LARGE SCALE GENOMIC DNA]</scope>
    <source>
        <strain evidence="2 3">DSM 29854</strain>
    </source>
</reference>
<feature type="transmembrane region" description="Helical" evidence="1">
    <location>
        <begin position="190"/>
        <end position="210"/>
    </location>
</feature>
<dbReference type="Proteomes" id="UP000563094">
    <property type="component" value="Unassembled WGS sequence"/>
</dbReference>
<organism evidence="2 3">
    <name type="scientific">Rufibacter quisquiliarum</name>
    <dbReference type="NCBI Taxonomy" id="1549639"/>
    <lineage>
        <taxon>Bacteria</taxon>
        <taxon>Pseudomonadati</taxon>
        <taxon>Bacteroidota</taxon>
        <taxon>Cytophagia</taxon>
        <taxon>Cytophagales</taxon>
        <taxon>Hymenobacteraceae</taxon>
        <taxon>Rufibacter</taxon>
    </lineage>
</organism>
<feature type="transmembrane region" description="Helical" evidence="1">
    <location>
        <begin position="126"/>
        <end position="153"/>
    </location>
</feature>
<keyword evidence="1" id="KW-0812">Transmembrane</keyword>
<name>A0A839GJN5_9BACT</name>
<comment type="caution">
    <text evidence="2">The sequence shown here is derived from an EMBL/GenBank/DDBJ whole genome shotgun (WGS) entry which is preliminary data.</text>
</comment>
<keyword evidence="3" id="KW-1185">Reference proteome</keyword>
<evidence type="ECO:0000313" key="2">
    <source>
        <dbReference type="EMBL" id="MBA9077953.1"/>
    </source>
</evidence>
<evidence type="ECO:0000313" key="3">
    <source>
        <dbReference type="Proteomes" id="UP000563094"/>
    </source>
</evidence>
<feature type="transmembrane region" description="Helical" evidence="1">
    <location>
        <begin position="165"/>
        <end position="184"/>
    </location>
</feature>
<gene>
    <name evidence="2" type="ORF">FHS90_002676</name>
</gene>
<dbReference type="EMBL" id="JACJIQ010000010">
    <property type="protein sequence ID" value="MBA9077953.1"/>
    <property type="molecule type" value="Genomic_DNA"/>
</dbReference>
<proteinExistence type="predicted"/>